<dbReference type="RefSeq" id="WP_196292426.1">
    <property type="nucleotide sequence ID" value="NZ_JADQDM010000002.1"/>
</dbReference>
<dbReference type="PROSITE" id="PS51257">
    <property type="entry name" value="PROKAR_LIPOPROTEIN"/>
    <property type="match status" value="1"/>
</dbReference>
<proteinExistence type="predicted"/>
<name>A0ABS0I235_9BACT</name>
<gene>
    <name evidence="1" type="ORF">I2H31_07825</name>
</gene>
<sequence length="346" mass="35876">MAAFRFRCFPAAPGFGAVLLGLLLSGCVKEPTETWPLGPPLPETVAFSQAGLYPEGVESAGNAGFLVSSETAGAIGQVKDDGTYSVFADNPALVSTVGLRIDENRSRLLAAVSDPGYNAARTTAATRGKLARLAVFSLLNAQGTPSVVDLGGVGVAANYPNHFANDVALDADGNAYVTDSFAPVIYKVSPNLVVSVFAENPLFSAPAGMFGLNGIVWHPDGYLLVAKSNTGTLYKIPVVSPAAVSTVNLGSQNLQGADGLLLLGNELQVVCNAQARVFRLTTADGWANAAVAGTYSAPPLYPTTLAVRRQIPGADVASYVLCSSLNALQAGQTPPVEKFIITRVKF</sequence>
<dbReference type="InterPro" id="IPR011042">
    <property type="entry name" value="6-blade_b-propeller_TolB-like"/>
</dbReference>
<reference evidence="1 2" key="1">
    <citation type="submission" date="2020-11" db="EMBL/GenBank/DDBJ databases">
        <authorList>
            <person name="Kim M.K."/>
        </authorList>
    </citation>
    <scope>NUCLEOTIDE SEQUENCE [LARGE SCALE GENOMIC DNA]</scope>
    <source>
        <strain evidence="1 2">BT662</strain>
    </source>
</reference>
<dbReference type="InterPro" id="IPR053224">
    <property type="entry name" value="Sensory_adhesion_molecule"/>
</dbReference>
<dbReference type="Proteomes" id="UP000618931">
    <property type="component" value="Unassembled WGS sequence"/>
</dbReference>
<dbReference type="EMBL" id="JADQDM010000002">
    <property type="protein sequence ID" value="MBF9221007.1"/>
    <property type="molecule type" value="Genomic_DNA"/>
</dbReference>
<evidence type="ECO:0000313" key="1">
    <source>
        <dbReference type="EMBL" id="MBF9221007.1"/>
    </source>
</evidence>
<organism evidence="1 2">
    <name type="scientific">Hymenobacter ruricola</name>
    <dbReference type="NCBI Taxonomy" id="2791023"/>
    <lineage>
        <taxon>Bacteria</taxon>
        <taxon>Pseudomonadati</taxon>
        <taxon>Bacteroidota</taxon>
        <taxon>Cytophagia</taxon>
        <taxon>Cytophagales</taxon>
        <taxon>Hymenobacteraceae</taxon>
        <taxon>Hymenobacter</taxon>
    </lineage>
</organism>
<evidence type="ECO:0000313" key="2">
    <source>
        <dbReference type="Proteomes" id="UP000618931"/>
    </source>
</evidence>
<keyword evidence="2" id="KW-1185">Reference proteome</keyword>
<dbReference type="PANTHER" id="PTHR31460:SF3">
    <property type="entry name" value="MESOCENTIN"/>
    <property type="match status" value="1"/>
</dbReference>
<dbReference type="Gene3D" id="2.120.10.30">
    <property type="entry name" value="TolB, C-terminal domain"/>
    <property type="match status" value="1"/>
</dbReference>
<accession>A0ABS0I235</accession>
<dbReference type="PANTHER" id="PTHR31460">
    <property type="match status" value="1"/>
</dbReference>
<dbReference type="SUPFAM" id="SSF63829">
    <property type="entry name" value="Calcium-dependent phosphotriesterase"/>
    <property type="match status" value="1"/>
</dbReference>
<comment type="caution">
    <text evidence="1">The sequence shown here is derived from an EMBL/GenBank/DDBJ whole genome shotgun (WGS) entry which is preliminary data.</text>
</comment>
<protein>
    <submittedName>
        <fullName evidence="1">Gluconolaconase</fullName>
    </submittedName>
</protein>